<dbReference type="PANTHER" id="PTHR47447:SF17">
    <property type="entry name" value="OS12G0638900 PROTEIN"/>
    <property type="match status" value="1"/>
</dbReference>
<dbReference type="AlphaFoldDB" id="A0A9W7AZL3"/>
<gene>
    <name evidence="3" type="ORF">TrRE_jg11717</name>
</gene>
<dbReference type="InterPro" id="IPR002885">
    <property type="entry name" value="PPR_rpt"/>
</dbReference>
<dbReference type="EMBL" id="BRXZ01001698">
    <property type="protein sequence ID" value="GMH76825.1"/>
    <property type="molecule type" value="Genomic_DNA"/>
</dbReference>
<protein>
    <recommendedName>
        <fullName evidence="5">Pentatricopeptide repeat-containing protein</fullName>
    </recommendedName>
</protein>
<evidence type="ECO:0000256" key="2">
    <source>
        <dbReference type="PROSITE-ProRule" id="PRU00708"/>
    </source>
</evidence>
<sequence>MVDPGKTRLVTSLFSTIEYTRSDDIVETIDSLLEKARSDNVLLPGGVKKQEVLNSSSLMSFFNEVRLQELKNPTSDRETYAILRAYSLMGDAGATRRMFFSRRSLQHPVVTSNFDSHVDDDLTLYLKSMTAVTAKRGGGGVRYKDTNWVSYYNKYKPAQVMVDVFKVIKHEKVPLTTNHANFMLGVFNRALKHTGKGSTKREQKEDEYLLDGVMSLLSDFETGMNKEIPSVRLDVYSYNTVVNCCCNGNDPIRGLEFLHSRMRTPPNTVTFNILMWSFAKLGDAHSCEDILTMMANHNVKPDSSTANAVSQANLLSNNMSGAISGIQSIWNQHQVLPSVHTARKVLMHGLSKRERGESEFECRRWVYLVKQILESRDWIDFALEVNKKQHDYWCEAGSLGAAKISDMFSDAGFELESKDLWGEEFGRTEKYPKGSKVKRQWLRRSGGVV</sequence>
<evidence type="ECO:0000256" key="1">
    <source>
        <dbReference type="ARBA" id="ARBA00022737"/>
    </source>
</evidence>
<dbReference type="PANTHER" id="PTHR47447">
    <property type="entry name" value="OS03G0856100 PROTEIN"/>
    <property type="match status" value="1"/>
</dbReference>
<keyword evidence="4" id="KW-1185">Reference proteome</keyword>
<evidence type="ECO:0000313" key="3">
    <source>
        <dbReference type="EMBL" id="GMH76825.1"/>
    </source>
</evidence>
<dbReference type="PROSITE" id="PS51375">
    <property type="entry name" value="PPR"/>
    <property type="match status" value="1"/>
</dbReference>
<evidence type="ECO:0000313" key="4">
    <source>
        <dbReference type="Proteomes" id="UP001165082"/>
    </source>
</evidence>
<organism evidence="3 4">
    <name type="scientific">Triparma retinervis</name>
    <dbReference type="NCBI Taxonomy" id="2557542"/>
    <lineage>
        <taxon>Eukaryota</taxon>
        <taxon>Sar</taxon>
        <taxon>Stramenopiles</taxon>
        <taxon>Ochrophyta</taxon>
        <taxon>Bolidophyceae</taxon>
        <taxon>Parmales</taxon>
        <taxon>Triparmaceae</taxon>
        <taxon>Triparma</taxon>
    </lineage>
</organism>
<dbReference type="Gene3D" id="1.25.40.10">
    <property type="entry name" value="Tetratricopeptide repeat domain"/>
    <property type="match status" value="1"/>
</dbReference>
<evidence type="ECO:0008006" key="5">
    <source>
        <dbReference type="Google" id="ProtNLM"/>
    </source>
</evidence>
<accession>A0A9W7AZL3</accession>
<dbReference type="InterPro" id="IPR011990">
    <property type="entry name" value="TPR-like_helical_dom_sf"/>
</dbReference>
<keyword evidence="1" id="KW-0677">Repeat</keyword>
<comment type="caution">
    <text evidence="3">The sequence shown here is derived from an EMBL/GenBank/DDBJ whole genome shotgun (WGS) entry which is preliminary data.</text>
</comment>
<feature type="repeat" description="PPR" evidence="2">
    <location>
        <begin position="267"/>
        <end position="301"/>
    </location>
</feature>
<proteinExistence type="predicted"/>
<dbReference type="OrthoDB" id="42736at2759"/>
<name>A0A9W7AZL3_9STRA</name>
<reference evidence="3" key="1">
    <citation type="submission" date="2022-07" db="EMBL/GenBank/DDBJ databases">
        <title>Genome analysis of Parmales, a sister group of diatoms, reveals the evolutionary specialization of diatoms from phago-mixotrophs to photoautotrophs.</title>
        <authorList>
            <person name="Ban H."/>
            <person name="Sato S."/>
            <person name="Yoshikawa S."/>
            <person name="Kazumasa Y."/>
            <person name="Nakamura Y."/>
            <person name="Ichinomiya M."/>
            <person name="Saitoh K."/>
            <person name="Sato N."/>
            <person name="Blanc-Mathieu R."/>
            <person name="Endo H."/>
            <person name="Kuwata A."/>
            <person name="Ogata H."/>
        </authorList>
    </citation>
    <scope>NUCLEOTIDE SEQUENCE</scope>
</reference>
<dbReference type="Pfam" id="PF01535">
    <property type="entry name" value="PPR"/>
    <property type="match status" value="2"/>
</dbReference>
<dbReference type="Proteomes" id="UP001165082">
    <property type="component" value="Unassembled WGS sequence"/>
</dbReference>